<evidence type="ECO:0000256" key="1">
    <source>
        <dbReference type="SAM" id="Phobius"/>
    </source>
</evidence>
<comment type="caution">
    <text evidence="2">The sequence shown here is derived from an EMBL/GenBank/DDBJ whole genome shotgun (WGS) entry which is preliminary data.</text>
</comment>
<keyword evidence="3" id="KW-1185">Reference proteome</keyword>
<accession>A0A812YC27</accession>
<dbReference type="AlphaFoldDB" id="A0A812YC27"/>
<evidence type="ECO:0000313" key="3">
    <source>
        <dbReference type="Proteomes" id="UP000601435"/>
    </source>
</evidence>
<keyword evidence="1" id="KW-0812">Transmembrane</keyword>
<protein>
    <submittedName>
        <fullName evidence="2">Uncharacterized protein</fullName>
    </submittedName>
</protein>
<keyword evidence="1" id="KW-0472">Membrane</keyword>
<keyword evidence="1" id="KW-1133">Transmembrane helix</keyword>
<feature type="non-terminal residue" evidence="2">
    <location>
        <position position="1"/>
    </location>
</feature>
<sequence length="84" mass="8085">MPAMSKLSFVAASAAAATAATTFVGVPQPVSRPVALRGTQQRSATGAGLGGALGLGLAGLGLASLSVVPTARASVVRCAYDASQ</sequence>
<gene>
    <name evidence="2" type="ORF">SNEC2469_LOCUS22455</name>
</gene>
<proteinExistence type="predicted"/>
<organism evidence="2 3">
    <name type="scientific">Symbiodinium necroappetens</name>
    <dbReference type="NCBI Taxonomy" id="1628268"/>
    <lineage>
        <taxon>Eukaryota</taxon>
        <taxon>Sar</taxon>
        <taxon>Alveolata</taxon>
        <taxon>Dinophyceae</taxon>
        <taxon>Suessiales</taxon>
        <taxon>Symbiodiniaceae</taxon>
        <taxon>Symbiodinium</taxon>
    </lineage>
</organism>
<dbReference type="Proteomes" id="UP000601435">
    <property type="component" value="Unassembled WGS sequence"/>
</dbReference>
<evidence type="ECO:0000313" key="2">
    <source>
        <dbReference type="EMBL" id="CAE7769146.1"/>
    </source>
</evidence>
<feature type="transmembrane region" description="Helical" evidence="1">
    <location>
        <begin position="49"/>
        <end position="68"/>
    </location>
</feature>
<name>A0A812YC27_9DINO</name>
<dbReference type="EMBL" id="CAJNJA010040783">
    <property type="protein sequence ID" value="CAE7769146.1"/>
    <property type="molecule type" value="Genomic_DNA"/>
</dbReference>
<reference evidence="2" key="1">
    <citation type="submission" date="2021-02" db="EMBL/GenBank/DDBJ databases">
        <authorList>
            <person name="Dougan E. K."/>
            <person name="Rhodes N."/>
            <person name="Thang M."/>
            <person name="Chan C."/>
        </authorList>
    </citation>
    <scope>NUCLEOTIDE SEQUENCE</scope>
</reference>